<evidence type="ECO:0000313" key="2">
    <source>
        <dbReference type="EMBL" id="KAA5473174.1"/>
    </source>
</evidence>
<comment type="caution">
    <text evidence="2">The sequence shown here is derived from an EMBL/GenBank/DDBJ whole genome shotgun (WGS) entry which is preliminary data.</text>
</comment>
<name>A0A6H9QBB7_9BACE</name>
<dbReference type="RefSeq" id="WP_130057215.1">
    <property type="nucleotide sequence ID" value="NZ_RCXH01000013.1"/>
</dbReference>
<dbReference type="Proteomes" id="UP000427825">
    <property type="component" value="Unassembled WGS sequence"/>
</dbReference>
<reference evidence="2 3" key="1">
    <citation type="journal article" date="2019" name="Nat. Med.">
        <title>A library of human gut bacterial isolates paired with longitudinal multiomics data enables mechanistic microbiome research.</title>
        <authorList>
            <person name="Poyet M."/>
            <person name="Groussin M."/>
            <person name="Gibbons S.M."/>
            <person name="Avila-Pacheco J."/>
            <person name="Jiang X."/>
            <person name="Kearney S.M."/>
            <person name="Perrotta A.R."/>
            <person name="Berdy B."/>
            <person name="Zhao S."/>
            <person name="Lieberman T.D."/>
            <person name="Swanson P.K."/>
            <person name="Smith M."/>
            <person name="Roesemann S."/>
            <person name="Alexander J.E."/>
            <person name="Rich S.A."/>
            <person name="Livny J."/>
            <person name="Vlamakis H."/>
            <person name="Clish C."/>
            <person name="Bullock K."/>
            <person name="Deik A."/>
            <person name="Scott J."/>
            <person name="Pierce K.A."/>
            <person name="Xavier R.J."/>
            <person name="Alm E.J."/>
        </authorList>
    </citation>
    <scope>NUCLEOTIDE SEQUENCE [LARGE SCALE GENOMIC DNA]</scope>
    <source>
        <strain evidence="2 3">BIOML-A25</strain>
    </source>
</reference>
<protein>
    <submittedName>
        <fullName evidence="2">DUF3575 domain-containing protein</fullName>
    </submittedName>
</protein>
<gene>
    <name evidence="2" type="ORF">F2Y39_18360</name>
</gene>
<dbReference type="AlphaFoldDB" id="A0A6H9QBB7"/>
<proteinExistence type="predicted"/>
<dbReference type="Pfam" id="PF12099">
    <property type="entry name" value="DUF3575"/>
    <property type="match status" value="1"/>
</dbReference>
<dbReference type="SUPFAM" id="SSF103515">
    <property type="entry name" value="Autotransporter"/>
    <property type="match status" value="1"/>
</dbReference>
<feature type="signal peptide" evidence="1">
    <location>
        <begin position="1"/>
        <end position="22"/>
    </location>
</feature>
<feature type="chain" id="PRO_5026356549" evidence="1">
    <location>
        <begin position="23"/>
        <end position="195"/>
    </location>
</feature>
<dbReference type="Gene3D" id="2.40.128.130">
    <property type="entry name" value="Autotransporter beta-domain"/>
    <property type="match status" value="1"/>
</dbReference>
<keyword evidence="1" id="KW-0732">Signal</keyword>
<sequence length="195" mass="22160">MKYILIIIFLPLFCGITTKAVAQQAGVKTNLAGWATASANLGLEIGLSQKSTLDMYGSFNPFQFGNGKRWKHWFVQPEYRYWLCNKFQGHFFGGHAHGGQYNIGGFNGGMKILGTDMRKLKDTRYQGWFVGAGISYGYAWILGRHWNLEAEIGLGYSYTRYDRFRCTGCGKKIEENRPHHYVGLTKAAINLVYLF</sequence>
<dbReference type="EMBL" id="VVYJ01000012">
    <property type="protein sequence ID" value="KAA5473174.1"/>
    <property type="molecule type" value="Genomic_DNA"/>
</dbReference>
<evidence type="ECO:0000256" key="1">
    <source>
        <dbReference type="SAM" id="SignalP"/>
    </source>
</evidence>
<organism evidence="2 3">
    <name type="scientific">Bacteroides caccae</name>
    <dbReference type="NCBI Taxonomy" id="47678"/>
    <lineage>
        <taxon>Bacteria</taxon>
        <taxon>Pseudomonadati</taxon>
        <taxon>Bacteroidota</taxon>
        <taxon>Bacteroidia</taxon>
        <taxon>Bacteroidales</taxon>
        <taxon>Bacteroidaceae</taxon>
        <taxon>Bacteroides</taxon>
    </lineage>
</organism>
<dbReference type="InterPro" id="IPR021958">
    <property type="entry name" value="DUF3575"/>
</dbReference>
<dbReference type="InterPro" id="IPR036709">
    <property type="entry name" value="Autotransporte_beta_dom_sf"/>
</dbReference>
<accession>A0A6H9QBB7</accession>
<evidence type="ECO:0000313" key="3">
    <source>
        <dbReference type="Proteomes" id="UP000427825"/>
    </source>
</evidence>